<gene>
    <name evidence="2" type="ordered locus">MTR_2g069690</name>
</gene>
<keyword evidence="1" id="KW-0472">Membrane</keyword>
<feature type="transmembrane region" description="Helical" evidence="1">
    <location>
        <begin position="38"/>
        <end position="63"/>
    </location>
</feature>
<proteinExistence type="predicted"/>
<sequence length="121" mass="13618">MKRPSSSSYFHQHQHHFFLIPQTLRLVEVLQPPLDIRVYLVAAFSPIGAIAGQLICATFLVFVEVLDLRVIFFPLSCLTSCSQVSMVPKFLSPLLVSFFSKIHASECPTMGKFAIKQSKTF</sequence>
<dbReference type="EMBL" id="CM001218">
    <property type="protein sequence ID" value="KEH38357.1"/>
    <property type="molecule type" value="Genomic_DNA"/>
</dbReference>
<name>A0A072V9A5_MEDTR</name>
<evidence type="ECO:0000313" key="4">
    <source>
        <dbReference type="Proteomes" id="UP000002051"/>
    </source>
</evidence>
<organism evidence="2 4">
    <name type="scientific">Medicago truncatula</name>
    <name type="common">Barrel medic</name>
    <name type="synonym">Medicago tribuloides</name>
    <dbReference type="NCBI Taxonomy" id="3880"/>
    <lineage>
        <taxon>Eukaryota</taxon>
        <taxon>Viridiplantae</taxon>
        <taxon>Streptophyta</taxon>
        <taxon>Embryophyta</taxon>
        <taxon>Tracheophyta</taxon>
        <taxon>Spermatophyta</taxon>
        <taxon>Magnoliopsida</taxon>
        <taxon>eudicotyledons</taxon>
        <taxon>Gunneridae</taxon>
        <taxon>Pentapetalae</taxon>
        <taxon>rosids</taxon>
        <taxon>fabids</taxon>
        <taxon>Fabales</taxon>
        <taxon>Fabaceae</taxon>
        <taxon>Papilionoideae</taxon>
        <taxon>50 kb inversion clade</taxon>
        <taxon>NPAAA clade</taxon>
        <taxon>Hologalegina</taxon>
        <taxon>IRL clade</taxon>
        <taxon>Trifolieae</taxon>
        <taxon>Medicago</taxon>
    </lineage>
</organism>
<reference evidence="2 4" key="2">
    <citation type="journal article" date="2014" name="BMC Genomics">
        <title>An improved genome release (version Mt4.0) for the model legume Medicago truncatula.</title>
        <authorList>
            <person name="Tang H."/>
            <person name="Krishnakumar V."/>
            <person name="Bidwell S."/>
            <person name="Rosen B."/>
            <person name="Chan A."/>
            <person name="Zhou S."/>
            <person name="Gentzbittel L."/>
            <person name="Childs K.L."/>
            <person name="Yandell M."/>
            <person name="Gundlach H."/>
            <person name="Mayer K.F."/>
            <person name="Schwartz D.C."/>
            <person name="Town C.D."/>
        </authorList>
    </citation>
    <scope>GENOME REANNOTATION</scope>
    <source>
        <strain evidence="2">A17</strain>
        <strain evidence="3 4">cv. Jemalong A17</strain>
    </source>
</reference>
<dbReference type="Proteomes" id="UP000002051">
    <property type="component" value="Chromosome 2"/>
</dbReference>
<accession>A0A072V9A5</accession>
<keyword evidence="4" id="KW-1185">Reference proteome</keyword>
<protein>
    <submittedName>
        <fullName evidence="2">Transmembrane protein, putative</fullName>
    </submittedName>
</protein>
<evidence type="ECO:0000256" key="1">
    <source>
        <dbReference type="SAM" id="Phobius"/>
    </source>
</evidence>
<dbReference type="AlphaFoldDB" id="A0A072V9A5"/>
<evidence type="ECO:0000313" key="2">
    <source>
        <dbReference type="EMBL" id="KEH38357.1"/>
    </source>
</evidence>
<reference evidence="3" key="3">
    <citation type="submission" date="2015-04" db="UniProtKB">
        <authorList>
            <consortium name="EnsemblPlants"/>
        </authorList>
    </citation>
    <scope>IDENTIFICATION</scope>
    <source>
        <strain evidence="3">cv. Jemalong A17</strain>
    </source>
</reference>
<evidence type="ECO:0000313" key="3">
    <source>
        <dbReference type="EnsemblPlants" id="KEH38357"/>
    </source>
</evidence>
<reference evidence="2 4" key="1">
    <citation type="journal article" date="2011" name="Nature">
        <title>The Medicago genome provides insight into the evolution of rhizobial symbioses.</title>
        <authorList>
            <person name="Young N.D."/>
            <person name="Debelle F."/>
            <person name="Oldroyd G.E."/>
            <person name="Geurts R."/>
            <person name="Cannon S.B."/>
            <person name="Udvardi M.K."/>
            <person name="Benedito V.A."/>
            <person name="Mayer K.F."/>
            <person name="Gouzy J."/>
            <person name="Schoof H."/>
            <person name="Van de Peer Y."/>
            <person name="Proost S."/>
            <person name="Cook D.R."/>
            <person name="Meyers B.C."/>
            <person name="Spannagl M."/>
            <person name="Cheung F."/>
            <person name="De Mita S."/>
            <person name="Krishnakumar V."/>
            <person name="Gundlach H."/>
            <person name="Zhou S."/>
            <person name="Mudge J."/>
            <person name="Bharti A.K."/>
            <person name="Murray J.D."/>
            <person name="Naoumkina M.A."/>
            <person name="Rosen B."/>
            <person name="Silverstein K.A."/>
            <person name="Tang H."/>
            <person name="Rombauts S."/>
            <person name="Zhao P.X."/>
            <person name="Zhou P."/>
            <person name="Barbe V."/>
            <person name="Bardou P."/>
            <person name="Bechner M."/>
            <person name="Bellec A."/>
            <person name="Berger A."/>
            <person name="Berges H."/>
            <person name="Bidwell S."/>
            <person name="Bisseling T."/>
            <person name="Choisne N."/>
            <person name="Couloux A."/>
            <person name="Denny R."/>
            <person name="Deshpande S."/>
            <person name="Dai X."/>
            <person name="Doyle J.J."/>
            <person name="Dudez A.M."/>
            <person name="Farmer A.D."/>
            <person name="Fouteau S."/>
            <person name="Franken C."/>
            <person name="Gibelin C."/>
            <person name="Gish J."/>
            <person name="Goldstein S."/>
            <person name="Gonzalez A.J."/>
            <person name="Green P.J."/>
            <person name="Hallab A."/>
            <person name="Hartog M."/>
            <person name="Hua A."/>
            <person name="Humphray S.J."/>
            <person name="Jeong D.H."/>
            <person name="Jing Y."/>
            <person name="Jocker A."/>
            <person name="Kenton S.M."/>
            <person name="Kim D.J."/>
            <person name="Klee K."/>
            <person name="Lai H."/>
            <person name="Lang C."/>
            <person name="Lin S."/>
            <person name="Macmil S.L."/>
            <person name="Magdelenat G."/>
            <person name="Matthews L."/>
            <person name="McCorrison J."/>
            <person name="Monaghan E.L."/>
            <person name="Mun J.H."/>
            <person name="Najar F.Z."/>
            <person name="Nicholson C."/>
            <person name="Noirot C."/>
            <person name="O'Bleness M."/>
            <person name="Paule C.R."/>
            <person name="Poulain J."/>
            <person name="Prion F."/>
            <person name="Qin B."/>
            <person name="Qu C."/>
            <person name="Retzel E.F."/>
            <person name="Riddle C."/>
            <person name="Sallet E."/>
            <person name="Samain S."/>
            <person name="Samson N."/>
            <person name="Sanders I."/>
            <person name="Saurat O."/>
            <person name="Scarpelli C."/>
            <person name="Schiex T."/>
            <person name="Segurens B."/>
            <person name="Severin A.J."/>
            <person name="Sherrier D.J."/>
            <person name="Shi R."/>
            <person name="Sims S."/>
            <person name="Singer S.R."/>
            <person name="Sinharoy S."/>
            <person name="Sterck L."/>
            <person name="Viollet A."/>
            <person name="Wang B.B."/>
            <person name="Wang K."/>
            <person name="Wang M."/>
            <person name="Wang X."/>
            <person name="Warfsmann J."/>
            <person name="Weissenbach J."/>
            <person name="White D.D."/>
            <person name="White J.D."/>
            <person name="Wiley G.B."/>
            <person name="Wincker P."/>
            <person name="Xing Y."/>
            <person name="Yang L."/>
            <person name="Yao Z."/>
            <person name="Ying F."/>
            <person name="Zhai J."/>
            <person name="Zhou L."/>
            <person name="Zuber A."/>
            <person name="Denarie J."/>
            <person name="Dixon R.A."/>
            <person name="May G.D."/>
            <person name="Schwartz D.C."/>
            <person name="Rogers J."/>
            <person name="Quetier F."/>
            <person name="Town C.D."/>
            <person name="Roe B.A."/>
        </authorList>
    </citation>
    <scope>NUCLEOTIDE SEQUENCE [LARGE SCALE GENOMIC DNA]</scope>
    <source>
        <strain evidence="2">A17</strain>
        <strain evidence="3 4">cv. Jemalong A17</strain>
    </source>
</reference>
<keyword evidence="1 2" id="KW-0812">Transmembrane</keyword>
<keyword evidence="1" id="KW-1133">Transmembrane helix</keyword>
<dbReference type="EnsemblPlants" id="KEH38357">
    <property type="protein sequence ID" value="KEH38357"/>
    <property type="gene ID" value="MTR_2g069690"/>
</dbReference>
<dbReference type="HOGENOM" id="CLU_2041508_0_0_1"/>